<dbReference type="AlphaFoldDB" id="A0A1C4F8D6"/>
<dbReference type="GO" id="GO:0016987">
    <property type="term" value="F:sigma factor activity"/>
    <property type="evidence" value="ECO:0007669"/>
    <property type="project" value="UniProtKB-KW"/>
</dbReference>
<sequence>MVSNEEIHIWIERLLKGDEEAFEFIFDLTSQRIYETVFAIVKNRHDTNEIVNEIYFQLWKSISTYDQSRPFLFWLNGIVYKQISQWRKHIWKRMRLFEKQQLNDETVVEVPEKILVRKETEEQLVTVIQELPFKFRVVIVYRFYHDYTYEEIAELLQIPIGTVRSRIHRALEKIRNQSSIEIDEEESNSNVVFK</sequence>
<feature type="domain" description="RNA polymerase sigma-70 region 2" evidence="6">
    <location>
        <begin position="30"/>
        <end position="87"/>
    </location>
</feature>
<protein>
    <submittedName>
        <fullName evidence="8">RNA polymerase subunit sigma</fullName>
    </submittedName>
</protein>
<evidence type="ECO:0000256" key="5">
    <source>
        <dbReference type="ARBA" id="ARBA00023163"/>
    </source>
</evidence>
<dbReference type="EMBL" id="MPON01000001">
    <property type="protein sequence ID" value="OKA42599.1"/>
    <property type="molecule type" value="Genomic_DNA"/>
</dbReference>
<evidence type="ECO:0000256" key="4">
    <source>
        <dbReference type="ARBA" id="ARBA00023125"/>
    </source>
</evidence>
<accession>A0A1C4F8D6</accession>
<evidence type="ECO:0000313" key="9">
    <source>
        <dbReference type="Proteomes" id="UP000186535"/>
    </source>
</evidence>
<dbReference type="PANTHER" id="PTHR43133:SF60">
    <property type="entry name" value="RNA POLYMERASE SIGMA FACTOR SIGV"/>
    <property type="match status" value="1"/>
</dbReference>
<evidence type="ECO:0000256" key="3">
    <source>
        <dbReference type="ARBA" id="ARBA00023082"/>
    </source>
</evidence>
<proteinExistence type="inferred from homology"/>
<dbReference type="CDD" id="cd06171">
    <property type="entry name" value="Sigma70_r4"/>
    <property type="match status" value="1"/>
</dbReference>
<comment type="similarity">
    <text evidence="1">Belongs to the sigma-70 factor family. ECF subfamily.</text>
</comment>
<keyword evidence="4" id="KW-0238">DNA-binding</keyword>
<dbReference type="InterPro" id="IPR007630">
    <property type="entry name" value="RNA_pol_sigma70_r4"/>
</dbReference>
<evidence type="ECO:0000259" key="6">
    <source>
        <dbReference type="Pfam" id="PF04542"/>
    </source>
</evidence>
<dbReference type="SUPFAM" id="SSF88946">
    <property type="entry name" value="Sigma2 domain of RNA polymerase sigma factors"/>
    <property type="match status" value="1"/>
</dbReference>
<keyword evidence="2" id="KW-0805">Transcription regulation</keyword>
<keyword evidence="3" id="KW-0731">Sigma factor</keyword>
<reference evidence="8 9" key="1">
    <citation type="submission" date="2016-11" db="EMBL/GenBank/DDBJ databases">
        <title>Identification of Bacillus cereus isolated from egg-white.</title>
        <authorList>
            <person name="Soni A."/>
            <person name="Oey I."/>
            <person name="Silcock P."/>
            <person name="Bremer P."/>
        </authorList>
    </citation>
    <scope>NUCLEOTIDE SEQUENCE [LARGE SCALE GENOMIC DNA]</scope>
    <source>
        <strain evidence="8 9">NZAS03</strain>
    </source>
</reference>
<organism evidence="8 9">
    <name type="scientific">Bacillus cereus</name>
    <dbReference type="NCBI Taxonomy" id="1396"/>
    <lineage>
        <taxon>Bacteria</taxon>
        <taxon>Bacillati</taxon>
        <taxon>Bacillota</taxon>
        <taxon>Bacilli</taxon>
        <taxon>Bacillales</taxon>
        <taxon>Bacillaceae</taxon>
        <taxon>Bacillus</taxon>
        <taxon>Bacillus cereus group</taxon>
    </lineage>
</organism>
<dbReference type="GO" id="GO:0006352">
    <property type="term" value="P:DNA-templated transcription initiation"/>
    <property type="evidence" value="ECO:0007669"/>
    <property type="project" value="InterPro"/>
</dbReference>
<gene>
    <name evidence="8" type="ORF">BJR07_11935</name>
</gene>
<dbReference type="InterPro" id="IPR007627">
    <property type="entry name" value="RNA_pol_sigma70_r2"/>
</dbReference>
<evidence type="ECO:0000313" key="8">
    <source>
        <dbReference type="EMBL" id="OKA42599.1"/>
    </source>
</evidence>
<evidence type="ECO:0000259" key="7">
    <source>
        <dbReference type="Pfam" id="PF04545"/>
    </source>
</evidence>
<dbReference type="Gene3D" id="1.10.10.10">
    <property type="entry name" value="Winged helix-like DNA-binding domain superfamily/Winged helix DNA-binding domain"/>
    <property type="match status" value="1"/>
</dbReference>
<comment type="caution">
    <text evidence="8">The sequence shown here is derived from an EMBL/GenBank/DDBJ whole genome shotgun (WGS) entry which is preliminary data.</text>
</comment>
<evidence type="ECO:0000256" key="2">
    <source>
        <dbReference type="ARBA" id="ARBA00023015"/>
    </source>
</evidence>
<dbReference type="PANTHER" id="PTHR43133">
    <property type="entry name" value="RNA POLYMERASE ECF-TYPE SIGMA FACTO"/>
    <property type="match status" value="1"/>
</dbReference>
<dbReference type="Gene3D" id="1.10.1740.10">
    <property type="match status" value="1"/>
</dbReference>
<name>A0A1C4F8D6_BACCE</name>
<dbReference type="InterPro" id="IPR013325">
    <property type="entry name" value="RNA_pol_sigma_r2"/>
</dbReference>
<dbReference type="RefSeq" id="WP_073516866.1">
    <property type="nucleotide sequence ID" value="NZ_MPOM01000002.1"/>
</dbReference>
<feature type="domain" description="RNA polymerase sigma-70 region 4" evidence="7">
    <location>
        <begin position="128"/>
        <end position="176"/>
    </location>
</feature>
<dbReference type="NCBIfam" id="TIGR02937">
    <property type="entry name" value="sigma70-ECF"/>
    <property type="match status" value="1"/>
</dbReference>
<dbReference type="GO" id="GO:0003677">
    <property type="term" value="F:DNA binding"/>
    <property type="evidence" value="ECO:0007669"/>
    <property type="project" value="UniProtKB-KW"/>
</dbReference>
<keyword evidence="5" id="KW-0804">Transcription</keyword>
<dbReference type="InterPro" id="IPR014284">
    <property type="entry name" value="RNA_pol_sigma-70_dom"/>
</dbReference>
<dbReference type="InterPro" id="IPR036388">
    <property type="entry name" value="WH-like_DNA-bd_sf"/>
</dbReference>
<dbReference type="Pfam" id="PF04545">
    <property type="entry name" value="Sigma70_r4"/>
    <property type="match status" value="1"/>
</dbReference>
<evidence type="ECO:0000256" key="1">
    <source>
        <dbReference type="ARBA" id="ARBA00010641"/>
    </source>
</evidence>
<dbReference type="NCBIfam" id="NF009195">
    <property type="entry name" value="PRK12543.1"/>
    <property type="match status" value="1"/>
</dbReference>
<dbReference type="Pfam" id="PF04542">
    <property type="entry name" value="Sigma70_r2"/>
    <property type="match status" value="1"/>
</dbReference>
<dbReference type="Proteomes" id="UP000186535">
    <property type="component" value="Unassembled WGS sequence"/>
</dbReference>
<dbReference type="InterPro" id="IPR013324">
    <property type="entry name" value="RNA_pol_sigma_r3/r4-like"/>
</dbReference>
<dbReference type="InterPro" id="IPR039425">
    <property type="entry name" value="RNA_pol_sigma-70-like"/>
</dbReference>
<dbReference type="SUPFAM" id="SSF88659">
    <property type="entry name" value="Sigma3 and sigma4 domains of RNA polymerase sigma factors"/>
    <property type="match status" value="1"/>
</dbReference>